<sequence length="1217" mass="133034">MNTNKEKLGLAFCEAGGHKKVTISPGLAKLLKGSTFRNIMRRRDYNSLAFAKVAGIECRIVRERDKQILLFDKGDNISQFQKASKVLGALSETNKVSFYTPRRISLYSMAVGYEKGRVSDYWGAVLATEYHEMVVYEGRGGNLSYLVPYQPGSDVTNPIDHKGRPLPTEDGLSGSERLQRDLEEGWQQATIKTPNPISNITSLAFTELATRSALTYLSTSAGKAPLMSKITGGDPLLSKFLQKPQNQTAPSIREPPEGGARAPSRGGPRDARVRARSRRRVARARARALRVMLAARAALYAWLLCCAAALSAHKYSTRVVRTKYGPLRGIVVHSHPQIEAYLGVPYATPPLGSLRYMPPVTPSQWRTPKLADVAGPACPQVPPAATPRDDALLIHPRARIRQLERLLPVLANQSEDCLYVNLYVPVNGGEGEGGGVGLPCLVFVHGDSYEWSSGNAYDGTTLAAHGNIVVVTINFRLGVLGFLKTGAKGSAQGNFGLMDLVAGLHWLRENLPAFGGNPERVTLMGHGTGAALANFLAVSPVARELLKRVILLSGSGLSSWALQREPLTIKRKVAEQTGCHGDLLEDDLAPCLRNKPLAELLAVRLDPPRFLPGFAPFVDGTVIVNPSSAPPPTDSSRLGAGAAAVANAAGHELADFSHRELLFGLTTTESYLEFNAQDLEFGFNESRRDRILRTFVRNAYYYHLNEIYSTLKNEYTDWDKPVQNPLSVRDATLEVLSDGRTAAPLIRLGYLHALRGGTTYFTHFHHLSQDKDYPQRPGSVHGEDLPYYLGVPLSQTHHQQNYTQQEQRVSKLCMHYIANFVRYGNPNDPAATPPPSPMLGDNPRLGPDQTPYWDTYDTINQLYMEISSKPEMRSHYRGHKMSLWLSLIPQLHRPGTDLPDAAMRHHHFQEDNANYYEGAVRPQSMSRAHVPHVVNIDIAGGRDAFRSTPPSRTSPPRVAPVPPAPSTECPPNTTSSPVQPDDALLRRLASSHYQSYTAALTVTIAVGCFLLLLNVLIFAGIYHQRGSRPRRSKDDLAEAGSSSSSDNYDGKLDYEVRAFDGKGYGFECKSAHVPRGSGSKFDLRTLSDCGEPTFGEYSCYDEKHRAARSSMPDVSVGSAIEAGSVVSIDTQKPDIQKVEGRSQDPVGRTSTFEPRVVDSSTQVKFGPECSEGTTESNGESDSGAAGGVGILRVPPNATAPPPPGIMKKRVQIQEISV</sequence>
<accession>A0ACC1DD72</accession>
<evidence type="ECO:0000313" key="2">
    <source>
        <dbReference type="Proteomes" id="UP000824533"/>
    </source>
</evidence>
<protein>
    <submittedName>
        <fullName evidence="1">Uncharacterized protein</fullName>
    </submittedName>
</protein>
<dbReference type="Proteomes" id="UP000824533">
    <property type="component" value="Linkage Group LG04"/>
</dbReference>
<dbReference type="EMBL" id="CM034390">
    <property type="protein sequence ID" value="KAJ0181765.1"/>
    <property type="molecule type" value="Genomic_DNA"/>
</dbReference>
<organism evidence="1 2">
    <name type="scientific">Dendrolimus kikuchii</name>
    <dbReference type="NCBI Taxonomy" id="765133"/>
    <lineage>
        <taxon>Eukaryota</taxon>
        <taxon>Metazoa</taxon>
        <taxon>Ecdysozoa</taxon>
        <taxon>Arthropoda</taxon>
        <taxon>Hexapoda</taxon>
        <taxon>Insecta</taxon>
        <taxon>Pterygota</taxon>
        <taxon>Neoptera</taxon>
        <taxon>Endopterygota</taxon>
        <taxon>Lepidoptera</taxon>
        <taxon>Glossata</taxon>
        <taxon>Ditrysia</taxon>
        <taxon>Bombycoidea</taxon>
        <taxon>Lasiocampidae</taxon>
        <taxon>Dendrolimus</taxon>
    </lineage>
</organism>
<reference evidence="1 2" key="1">
    <citation type="journal article" date="2021" name="Front. Genet.">
        <title>Chromosome-Level Genome Assembly Reveals Significant Gene Expansion in the Toll and IMD Signaling Pathways of Dendrolimus kikuchii.</title>
        <authorList>
            <person name="Zhou J."/>
            <person name="Wu P."/>
            <person name="Xiong Z."/>
            <person name="Liu N."/>
            <person name="Zhao N."/>
            <person name="Ji M."/>
            <person name="Qiu Y."/>
            <person name="Yang B."/>
        </authorList>
    </citation>
    <scope>NUCLEOTIDE SEQUENCE [LARGE SCALE GENOMIC DNA]</scope>
    <source>
        <strain evidence="1">Ann1</strain>
    </source>
</reference>
<keyword evidence="2" id="KW-1185">Reference proteome</keyword>
<name>A0ACC1DD72_9NEOP</name>
<proteinExistence type="predicted"/>
<evidence type="ECO:0000313" key="1">
    <source>
        <dbReference type="EMBL" id="KAJ0181765.1"/>
    </source>
</evidence>
<gene>
    <name evidence="1" type="ORF">K1T71_002487</name>
</gene>
<comment type="caution">
    <text evidence="1">The sequence shown here is derived from an EMBL/GenBank/DDBJ whole genome shotgun (WGS) entry which is preliminary data.</text>
</comment>